<keyword evidence="2" id="KW-1185">Reference proteome</keyword>
<evidence type="ECO:0000313" key="2">
    <source>
        <dbReference type="Proteomes" id="UP000006545"/>
    </source>
</evidence>
<reference evidence="2" key="1">
    <citation type="submission" date="2011-04" db="EMBL/GenBank/DDBJ databases">
        <title>The complete genome of Porphyromonas asaccharolytica DSM 20707.</title>
        <authorList>
            <person name="Lucas S."/>
            <person name="Han J."/>
            <person name="Lapidus A."/>
            <person name="Bruce D."/>
            <person name="Goodwin L."/>
            <person name="Pitluck S."/>
            <person name="Peters L."/>
            <person name="Kyrpides N."/>
            <person name="Mavromatis K."/>
            <person name="Ivanova N."/>
            <person name="Ovchinnikova G."/>
            <person name="Pagani I."/>
            <person name="Lu M."/>
            <person name="Detter J.C."/>
            <person name="Tapia R."/>
            <person name="Han C."/>
            <person name="Land M."/>
            <person name="Hauser L."/>
            <person name="Markowitz V."/>
            <person name="Cheng J.-F."/>
            <person name="Hugenholtz P."/>
            <person name="Woyke T."/>
            <person name="Wu D."/>
            <person name="Gronow S."/>
            <person name="Wellnitz S."/>
            <person name="Brambilla E."/>
            <person name="Klenk H.-P."/>
            <person name="Eisen J.A."/>
        </authorList>
    </citation>
    <scope>NUCLEOTIDE SEQUENCE [LARGE SCALE GENOMIC DNA]</scope>
    <source>
        <strain evidence="2">ATCC 25260 / DSM 20707 / VPI 4198</strain>
    </source>
</reference>
<organism evidence="1 2">
    <name type="scientific">Porphyromonas asaccharolytica (strain ATCC 25260 / DSM 20707 / BCRC 10618 / CCUG 7834 / JCM 6326 / LMG 13178 / VPI 4198 / B440)</name>
    <name type="common">Bacteroides asaccharolyticus</name>
    <dbReference type="NCBI Taxonomy" id="879243"/>
    <lineage>
        <taxon>Bacteria</taxon>
        <taxon>Pseudomonadati</taxon>
        <taxon>Bacteroidota</taxon>
        <taxon>Bacteroidia</taxon>
        <taxon>Bacteroidales</taxon>
        <taxon>Porphyromonadaceae</taxon>
        <taxon>Porphyromonas</taxon>
    </lineage>
</organism>
<name>F4KN36_PORAD</name>
<gene>
    <name evidence="1" type="ordered locus">Poras_0420</name>
</gene>
<dbReference type="KEGG" id="pah:Poras_0420"/>
<dbReference type="EMBL" id="CP002689">
    <property type="protein sequence ID" value="AEE12374.1"/>
    <property type="molecule type" value="Genomic_DNA"/>
</dbReference>
<protein>
    <submittedName>
        <fullName evidence="1">Uncharacterized protein</fullName>
    </submittedName>
</protein>
<proteinExistence type="predicted"/>
<evidence type="ECO:0000313" key="1">
    <source>
        <dbReference type="EMBL" id="AEE12374.1"/>
    </source>
</evidence>
<dbReference type="Proteomes" id="UP000006545">
    <property type="component" value="Chromosome"/>
</dbReference>
<dbReference type="HOGENOM" id="CLU_1487764_0_0_10"/>
<dbReference type="AlphaFoldDB" id="F4KN36"/>
<accession>F4KN36</accession>
<sequence length="181" mass="19204">MQVKCEVFSRFGNSVDFSSGEPLGGVEASTVGADLCVRPSSPECSLFCGRTRRSAPTQATSARQFHSSNAVTSISVGADLCVRPSSPERSLFCGRTRRSAPTQATSARQFYSSNAVTPISVGTLGLSVRCIKSYGVSTRCFGLFDNGRSDLSDYTLSSEITIFAISTGAWLILQGSATKFP</sequence>